<proteinExistence type="predicted"/>
<sequence>MTWMGCLNLMKSLETMRILLRGVDLPLPLELCVLILL</sequence>
<comment type="caution">
    <text evidence="1">The sequence shown here is derived from an EMBL/GenBank/DDBJ whole genome shotgun (WGS) entry which is preliminary data.</text>
</comment>
<name>A0AAV0SAH6_9ROSI</name>
<gene>
    <name evidence="1" type="ORF">LITE_LOCUS51850</name>
</gene>
<protein>
    <submittedName>
        <fullName evidence="1">Uncharacterized protein</fullName>
    </submittedName>
</protein>
<dbReference type="EMBL" id="CAMGYJ010000011">
    <property type="protein sequence ID" value="CAI0629026.1"/>
    <property type="molecule type" value="Genomic_DNA"/>
</dbReference>
<reference evidence="1" key="1">
    <citation type="submission" date="2022-08" db="EMBL/GenBank/DDBJ databases">
        <authorList>
            <person name="Gutierrez-Valencia J."/>
        </authorList>
    </citation>
    <scope>NUCLEOTIDE SEQUENCE</scope>
</reference>
<evidence type="ECO:0000313" key="1">
    <source>
        <dbReference type="EMBL" id="CAI0629026.1"/>
    </source>
</evidence>
<accession>A0AAV0SAH6</accession>
<keyword evidence="2" id="KW-1185">Reference proteome</keyword>
<dbReference type="Proteomes" id="UP001154282">
    <property type="component" value="Unassembled WGS sequence"/>
</dbReference>
<organism evidence="1 2">
    <name type="scientific">Linum tenue</name>
    <dbReference type="NCBI Taxonomy" id="586396"/>
    <lineage>
        <taxon>Eukaryota</taxon>
        <taxon>Viridiplantae</taxon>
        <taxon>Streptophyta</taxon>
        <taxon>Embryophyta</taxon>
        <taxon>Tracheophyta</taxon>
        <taxon>Spermatophyta</taxon>
        <taxon>Magnoliopsida</taxon>
        <taxon>eudicotyledons</taxon>
        <taxon>Gunneridae</taxon>
        <taxon>Pentapetalae</taxon>
        <taxon>rosids</taxon>
        <taxon>fabids</taxon>
        <taxon>Malpighiales</taxon>
        <taxon>Linaceae</taxon>
        <taxon>Linum</taxon>
    </lineage>
</organism>
<dbReference type="AlphaFoldDB" id="A0AAV0SAH6"/>
<evidence type="ECO:0000313" key="2">
    <source>
        <dbReference type="Proteomes" id="UP001154282"/>
    </source>
</evidence>